<evidence type="ECO:0000256" key="1">
    <source>
        <dbReference type="ARBA" id="ARBA00004141"/>
    </source>
</evidence>
<protein>
    <recommendedName>
        <fullName evidence="15">Odorant receptor</fullName>
    </recommendedName>
</protein>
<keyword evidence="2" id="KW-0716">Sensory transduction</keyword>
<evidence type="ECO:0000256" key="12">
    <source>
        <dbReference type="SAM" id="Phobius"/>
    </source>
</evidence>
<evidence type="ECO:0000256" key="3">
    <source>
        <dbReference type="ARBA" id="ARBA00022692"/>
    </source>
</evidence>
<evidence type="ECO:0008006" key="15">
    <source>
        <dbReference type="Google" id="ProtNLM"/>
    </source>
</evidence>
<comment type="subcellular location">
    <subcellularLocation>
        <location evidence="1">Membrane</location>
        <topology evidence="1">Multi-pass membrane protein</topology>
    </subcellularLocation>
</comment>
<keyword evidence="3 12" id="KW-0812">Transmembrane</keyword>
<feature type="transmembrane region" description="Helical" evidence="12">
    <location>
        <begin position="221"/>
        <end position="241"/>
    </location>
</feature>
<gene>
    <name evidence="13" type="ORF">XYLVIOL_LOCUS10060</name>
</gene>
<evidence type="ECO:0000313" key="13">
    <source>
        <dbReference type="EMBL" id="CAL7950607.1"/>
    </source>
</evidence>
<keyword evidence="8" id="KW-0807">Transducer</keyword>
<feature type="transmembrane region" description="Helical" evidence="12">
    <location>
        <begin position="70"/>
        <end position="93"/>
    </location>
</feature>
<evidence type="ECO:0000256" key="7">
    <source>
        <dbReference type="ARBA" id="ARBA00023170"/>
    </source>
</evidence>
<comment type="function">
    <text evidence="9">Odorant receptor which mediates acceptance or avoidance behavior, depending on its substrates. The odorant receptor repertoire encodes a large collection of odor stimuli that vary widely in identity, intensity, and duration. May form a complex with Orco to form odorant-sensing units, providing sensitive and prolonged odorant signaling and calcium permeability.</text>
</comment>
<organism evidence="13 14">
    <name type="scientific">Xylocopa violacea</name>
    <name type="common">Violet carpenter bee</name>
    <name type="synonym">Apis violacea</name>
    <dbReference type="NCBI Taxonomy" id="135666"/>
    <lineage>
        <taxon>Eukaryota</taxon>
        <taxon>Metazoa</taxon>
        <taxon>Ecdysozoa</taxon>
        <taxon>Arthropoda</taxon>
        <taxon>Hexapoda</taxon>
        <taxon>Insecta</taxon>
        <taxon>Pterygota</taxon>
        <taxon>Neoptera</taxon>
        <taxon>Endopterygota</taxon>
        <taxon>Hymenoptera</taxon>
        <taxon>Apocrita</taxon>
        <taxon>Aculeata</taxon>
        <taxon>Apoidea</taxon>
        <taxon>Anthophila</taxon>
        <taxon>Apidae</taxon>
        <taxon>Xylocopa</taxon>
        <taxon>Xylocopa</taxon>
    </lineage>
</organism>
<feature type="transmembrane region" description="Helical" evidence="12">
    <location>
        <begin position="12"/>
        <end position="32"/>
    </location>
</feature>
<dbReference type="Pfam" id="PF02949">
    <property type="entry name" value="7tm_6"/>
    <property type="match status" value="1"/>
</dbReference>
<comment type="subunit">
    <text evidence="11">Interacts with Orco. Complexes exist early in the endomembrane system in olfactory sensory neurons (OSNs), coupling these complexes to the conserved ciliary trafficking pathway.</text>
</comment>
<dbReference type="EMBL" id="CAXAJV020001300">
    <property type="protein sequence ID" value="CAL7950607.1"/>
    <property type="molecule type" value="Genomic_DNA"/>
</dbReference>
<dbReference type="PANTHER" id="PTHR21137">
    <property type="entry name" value="ODORANT RECEPTOR"/>
    <property type="match status" value="1"/>
</dbReference>
<reference evidence="13 14" key="1">
    <citation type="submission" date="2024-08" db="EMBL/GenBank/DDBJ databases">
        <authorList>
            <person name="Will J Nash"/>
            <person name="Angela Man"/>
            <person name="Seanna McTaggart"/>
            <person name="Kendall Baker"/>
            <person name="Tom Barker"/>
            <person name="Leah Catchpole"/>
            <person name="Alex Durrant"/>
            <person name="Karim Gharbi"/>
            <person name="Naomi Irish"/>
            <person name="Gemy Kaithakottil"/>
            <person name="Debby Ku"/>
            <person name="Aaliyah Providence"/>
            <person name="Felix Shaw"/>
            <person name="David Swarbreck"/>
            <person name="Chris Watkins"/>
            <person name="Ann M. McCartney"/>
            <person name="Giulio Formenti"/>
            <person name="Alice Mouton"/>
            <person name="Noel Vella"/>
            <person name="Bjorn M von Reumont"/>
            <person name="Adriana Vella"/>
            <person name="Wilfried Haerty"/>
        </authorList>
    </citation>
    <scope>NUCLEOTIDE SEQUENCE [LARGE SCALE GENOMIC DNA]</scope>
</reference>
<keyword evidence="5 12" id="KW-1133">Transmembrane helix</keyword>
<evidence type="ECO:0000256" key="9">
    <source>
        <dbReference type="ARBA" id="ARBA00037764"/>
    </source>
</evidence>
<feature type="transmembrane region" description="Helical" evidence="12">
    <location>
        <begin position="191"/>
        <end position="209"/>
    </location>
</feature>
<comment type="caution">
    <text evidence="13">The sequence shown here is derived from an EMBL/GenBank/DDBJ whole genome shotgun (WGS) entry which is preliminary data.</text>
</comment>
<dbReference type="PANTHER" id="PTHR21137:SF37">
    <property type="entry name" value="ODORANT RECEPTOR 46A, ISOFORM B-RELATED"/>
    <property type="match status" value="1"/>
</dbReference>
<dbReference type="PROSITE" id="PS51257">
    <property type="entry name" value="PROKAR_LIPOPROTEIN"/>
    <property type="match status" value="1"/>
</dbReference>
<keyword evidence="4" id="KW-0552">Olfaction</keyword>
<evidence type="ECO:0000256" key="11">
    <source>
        <dbReference type="ARBA" id="ARBA00038679"/>
    </source>
</evidence>
<sequence>MNVRMMNELSDSLYMFIASVLSCCKIITLLINRRAIKILSCKLKEEPCKPMNEEEVIIQKKFDKSIGSITIYYTFLVELTVLCMILSSLFTDFRDQKLAYRAWLPFDYSVLNYYYVVYAHQIVALIGTSLLNVACDVIVCGFFVHVCSQLEIFKYRLKGITRETKPDIGKIVRFHDYLYGYTFTVRNKFRTVISIQLLSSTLVVCFILYELTSTSTMSSKYLQFVLYLACMMTQIFFYCWYGNQLKLKSVEVVSAIFEMDWILLDNKSKKSLIIIMRRAMNPIELSCAYMFTMDLNTFVGILKMSYSAHNLLQRTKEP</sequence>
<keyword evidence="6 12" id="KW-0472">Membrane</keyword>
<evidence type="ECO:0000256" key="8">
    <source>
        <dbReference type="ARBA" id="ARBA00023224"/>
    </source>
</evidence>
<feature type="transmembrane region" description="Helical" evidence="12">
    <location>
        <begin position="113"/>
        <end position="146"/>
    </location>
</feature>
<keyword evidence="7" id="KW-0675">Receptor</keyword>
<evidence type="ECO:0000256" key="6">
    <source>
        <dbReference type="ARBA" id="ARBA00023136"/>
    </source>
</evidence>
<evidence type="ECO:0000256" key="4">
    <source>
        <dbReference type="ARBA" id="ARBA00022725"/>
    </source>
</evidence>
<keyword evidence="14" id="KW-1185">Reference proteome</keyword>
<evidence type="ECO:0000256" key="5">
    <source>
        <dbReference type="ARBA" id="ARBA00022989"/>
    </source>
</evidence>
<name>A0ABP1PBL3_XYLVO</name>
<evidence type="ECO:0000256" key="10">
    <source>
        <dbReference type="ARBA" id="ARBA00037946"/>
    </source>
</evidence>
<dbReference type="Proteomes" id="UP001642520">
    <property type="component" value="Unassembled WGS sequence"/>
</dbReference>
<evidence type="ECO:0000256" key="2">
    <source>
        <dbReference type="ARBA" id="ARBA00022606"/>
    </source>
</evidence>
<proteinExistence type="inferred from homology"/>
<comment type="similarity">
    <text evidence="10">Belongs to the insect chemoreceptor superfamily. Heteromeric odorant receptor channel (TC 1.A.69) family. Or2a subfamily.</text>
</comment>
<accession>A0ABP1PBL3</accession>
<evidence type="ECO:0000313" key="14">
    <source>
        <dbReference type="Proteomes" id="UP001642520"/>
    </source>
</evidence>
<dbReference type="InterPro" id="IPR004117">
    <property type="entry name" value="7tm6_olfct_rcpt"/>
</dbReference>